<evidence type="ECO:0000313" key="5">
    <source>
        <dbReference type="EMBL" id="SPR00668.1"/>
    </source>
</evidence>
<accession>A0A0G4INN0</accession>
<reference evidence="4 6" key="1">
    <citation type="submission" date="2015-02" db="EMBL/GenBank/DDBJ databases">
        <authorList>
            <person name="Chooi Y.-H."/>
        </authorList>
    </citation>
    <scope>NUCLEOTIDE SEQUENCE [LARGE SCALE GENOMIC DNA]</scope>
    <source>
        <strain evidence="4">E3</strain>
    </source>
</reference>
<dbReference type="PANTHER" id="PTHR24198">
    <property type="entry name" value="ANKYRIN REPEAT AND PROTEIN KINASE DOMAIN-CONTAINING PROTEIN"/>
    <property type="match status" value="1"/>
</dbReference>
<dbReference type="OrthoDB" id="6781668at2759"/>
<proteinExistence type="predicted"/>
<feature type="signal peptide" evidence="3">
    <location>
        <begin position="1"/>
        <end position="30"/>
    </location>
</feature>
<gene>
    <name evidence="4" type="ORF">PBRA_005398</name>
    <name evidence="5" type="ORF">PLBR_LOCUS7883</name>
</gene>
<evidence type="ECO:0000313" key="4">
    <source>
        <dbReference type="EMBL" id="CEO96794.1"/>
    </source>
</evidence>
<reference evidence="5 7" key="2">
    <citation type="submission" date="2018-03" db="EMBL/GenBank/DDBJ databases">
        <authorList>
            <person name="Fogelqvist J."/>
        </authorList>
    </citation>
    <scope>NUCLEOTIDE SEQUENCE [LARGE SCALE GENOMIC DNA]</scope>
</reference>
<keyword evidence="6" id="KW-1185">Reference proteome</keyword>
<evidence type="ECO:0000256" key="2">
    <source>
        <dbReference type="ARBA" id="ARBA00023043"/>
    </source>
</evidence>
<dbReference type="Pfam" id="PF12796">
    <property type="entry name" value="Ank_2"/>
    <property type="match status" value="1"/>
</dbReference>
<dbReference type="Proteomes" id="UP000290189">
    <property type="component" value="Unassembled WGS sequence"/>
</dbReference>
<sequence length="417" mass="45738">MSTRTRVRVAGVASSPLLVLAVLCAGSADAFKLRSKECLYTADIDVEAASWHSPVLREMIRYALLINDNFIALDTLSWIDLELTRQFISGNRPGTYEVDQAATWLSSRNEISFGRVCSLVKLAHNLQMRTLSVALIASHPDDANAEPGYGLLKEAVDEKAFRFHVGLVRLGRFVNGRSVAQKAVFKRIREILARMGGDINMVNRVEWDPIFGNVLHSAAYSGDEFVVDLLVRHVPGLAINDPGRHGYTALHWAVLNDCSDVIRLLVNTPEIDVNTKGRQENGGETPLELAAKLCKIGAVSELLKSNSILVNEPALVGDAYWTPLQVAALQTWGSCPDVIMMLIRDHRVDIHATGTYHRTALELARQASLPQSAFLLEHAQEIRMGAPVLFSGSNIAAGDYNQLPPSNTSHPGAHFYG</sequence>
<dbReference type="EMBL" id="OVEO01000015">
    <property type="protein sequence ID" value="SPR00668.1"/>
    <property type="molecule type" value="Genomic_DNA"/>
</dbReference>
<keyword evidence="5" id="KW-0496">Mitochondrion</keyword>
<evidence type="ECO:0000256" key="1">
    <source>
        <dbReference type="ARBA" id="ARBA00022737"/>
    </source>
</evidence>
<keyword evidence="1" id="KW-0677">Repeat</keyword>
<dbReference type="Gene3D" id="1.25.40.20">
    <property type="entry name" value="Ankyrin repeat-containing domain"/>
    <property type="match status" value="1"/>
</dbReference>
<dbReference type="InterPro" id="IPR002110">
    <property type="entry name" value="Ankyrin_rpt"/>
</dbReference>
<dbReference type="EMBL" id="CDSF01000076">
    <property type="protein sequence ID" value="CEO96794.1"/>
    <property type="molecule type" value="Genomic_DNA"/>
</dbReference>
<dbReference type="PANTHER" id="PTHR24198:SF165">
    <property type="entry name" value="ANKYRIN REPEAT-CONTAINING PROTEIN-RELATED"/>
    <property type="match status" value="1"/>
</dbReference>
<organism evidence="4 6">
    <name type="scientific">Plasmodiophora brassicae</name>
    <name type="common">Clubroot disease agent</name>
    <dbReference type="NCBI Taxonomy" id="37360"/>
    <lineage>
        <taxon>Eukaryota</taxon>
        <taxon>Sar</taxon>
        <taxon>Rhizaria</taxon>
        <taxon>Endomyxa</taxon>
        <taxon>Phytomyxea</taxon>
        <taxon>Plasmodiophorida</taxon>
        <taxon>Plasmodiophoridae</taxon>
        <taxon>Plasmodiophora</taxon>
    </lineage>
</organism>
<evidence type="ECO:0000313" key="7">
    <source>
        <dbReference type="Proteomes" id="UP000290189"/>
    </source>
</evidence>
<dbReference type="SMART" id="SM00248">
    <property type="entry name" value="ANK"/>
    <property type="match status" value="4"/>
</dbReference>
<evidence type="ECO:0000313" key="6">
    <source>
        <dbReference type="Proteomes" id="UP000039324"/>
    </source>
</evidence>
<name>A0A0G4INN0_PLABS</name>
<dbReference type="AlphaFoldDB" id="A0A0G4INN0"/>
<feature type="chain" id="PRO_5035990700" evidence="3">
    <location>
        <begin position="31"/>
        <end position="417"/>
    </location>
</feature>
<geneLocation type="mitochondrion" evidence="5"/>
<evidence type="ECO:0000256" key="3">
    <source>
        <dbReference type="SAM" id="SignalP"/>
    </source>
</evidence>
<dbReference type="InterPro" id="IPR036770">
    <property type="entry name" value="Ankyrin_rpt-contain_sf"/>
</dbReference>
<keyword evidence="2" id="KW-0040">ANK repeat</keyword>
<protein>
    <submittedName>
        <fullName evidence="4">Uncharacterized protein</fullName>
    </submittedName>
</protein>
<keyword evidence="3" id="KW-0732">Signal</keyword>
<dbReference type="Proteomes" id="UP000039324">
    <property type="component" value="Unassembled WGS sequence"/>
</dbReference>
<dbReference type="SUPFAM" id="SSF48403">
    <property type="entry name" value="Ankyrin repeat"/>
    <property type="match status" value="1"/>
</dbReference>
<dbReference type="STRING" id="37360.A0A0G4INN0"/>